<comment type="caution">
    <text evidence="3">The sequence shown here is derived from an EMBL/GenBank/DDBJ whole genome shotgun (WGS) entry which is preliminary data.</text>
</comment>
<feature type="region of interest" description="Disordered" evidence="2">
    <location>
        <begin position="1"/>
        <end position="25"/>
    </location>
</feature>
<feature type="region of interest" description="Disordered" evidence="2">
    <location>
        <begin position="57"/>
        <end position="77"/>
    </location>
</feature>
<feature type="region of interest" description="Disordered" evidence="2">
    <location>
        <begin position="248"/>
        <end position="320"/>
    </location>
</feature>
<evidence type="ECO:0000313" key="3">
    <source>
        <dbReference type="EMBL" id="GAA4494006.1"/>
    </source>
</evidence>
<evidence type="ECO:0000313" key="4">
    <source>
        <dbReference type="Proteomes" id="UP001501243"/>
    </source>
</evidence>
<reference evidence="4" key="1">
    <citation type="journal article" date="2019" name="Int. J. Syst. Evol. Microbiol.">
        <title>The Global Catalogue of Microorganisms (GCM) 10K type strain sequencing project: providing services to taxonomists for standard genome sequencing and annotation.</title>
        <authorList>
            <consortium name="The Broad Institute Genomics Platform"/>
            <consortium name="The Broad Institute Genome Sequencing Center for Infectious Disease"/>
            <person name="Wu L."/>
            <person name="Ma J."/>
        </authorList>
    </citation>
    <scope>NUCLEOTIDE SEQUENCE [LARGE SCALE GENOMIC DNA]</scope>
    <source>
        <strain evidence="4">JCM 17841</strain>
    </source>
</reference>
<evidence type="ECO:0000256" key="2">
    <source>
        <dbReference type="SAM" id="MobiDB-lite"/>
    </source>
</evidence>
<accession>A0ABP8PWQ1</accession>
<keyword evidence="4" id="KW-1185">Reference proteome</keyword>
<evidence type="ECO:0000256" key="1">
    <source>
        <dbReference type="SAM" id="Coils"/>
    </source>
</evidence>
<feature type="compositionally biased region" description="Basic and acidic residues" evidence="2">
    <location>
        <begin position="275"/>
        <end position="288"/>
    </location>
</feature>
<dbReference type="EMBL" id="BAABGQ010000003">
    <property type="protein sequence ID" value="GAA4494006.1"/>
    <property type="molecule type" value="Genomic_DNA"/>
</dbReference>
<protein>
    <submittedName>
        <fullName evidence="3">Uncharacterized protein</fullName>
    </submittedName>
</protein>
<dbReference type="Proteomes" id="UP001501243">
    <property type="component" value="Unassembled WGS sequence"/>
</dbReference>
<keyword evidence="1" id="KW-0175">Coiled coil</keyword>
<organism evidence="3 4">
    <name type="scientific">Hymenobacter ginsengisoli</name>
    <dbReference type="NCBI Taxonomy" id="1051626"/>
    <lineage>
        <taxon>Bacteria</taxon>
        <taxon>Pseudomonadati</taxon>
        <taxon>Bacteroidota</taxon>
        <taxon>Cytophagia</taxon>
        <taxon>Cytophagales</taxon>
        <taxon>Hymenobacteraceae</taxon>
        <taxon>Hymenobacter</taxon>
    </lineage>
</organism>
<feature type="coiled-coil region" evidence="1">
    <location>
        <begin position="137"/>
        <end position="164"/>
    </location>
</feature>
<sequence length="320" mass="34377">MAGNTIRPVAAGPPRANTVRPPRVPDPINEVAEPVAAPVAVPVPVAPAPVAAPVVAPAPPAEPKKARKPAPTPAEFTAPAWDRHEGVTATGWSLFSLLDRFTGLDGLFREGLPVRYLPKLLFGMLLVLLYIGNTHYGNRMNRNIQRLKQETEDLRADYTTLKSDYMEASKQSEVARKVAAIGLVESSSPPFRIAVPAGHLDEAQLETMPVLTADTLAARAARDSVASAKADSIQGRARRQQLGLPMDDDALELGAPPPGLSPEDSAAAPANSLRANEHKQGRSTERKQNSIKKYKPAQAENSRKSKSAASKKSLSHERQR</sequence>
<dbReference type="Pfam" id="PF19579">
    <property type="entry name" value="FtsL_2"/>
    <property type="match status" value="1"/>
</dbReference>
<dbReference type="RefSeq" id="WP_208130318.1">
    <property type="nucleotide sequence ID" value="NZ_BAABGQ010000003.1"/>
</dbReference>
<name>A0ABP8PWQ1_9BACT</name>
<dbReference type="InterPro" id="IPR045755">
    <property type="entry name" value="FtsL-like"/>
</dbReference>
<proteinExistence type="predicted"/>
<gene>
    <name evidence="3" type="ORF">GCM10023172_03420</name>
</gene>